<organism evidence="1 2">
    <name type="scientific">Desulfosarcina ovata subsp. ovata</name>
    <dbReference type="NCBI Taxonomy" id="2752305"/>
    <lineage>
        <taxon>Bacteria</taxon>
        <taxon>Pseudomonadati</taxon>
        <taxon>Thermodesulfobacteriota</taxon>
        <taxon>Desulfobacteria</taxon>
        <taxon>Desulfobacterales</taxon>
        <taxon>Desulfosarcinaceae</taxon>
        <taxon>Desulfosarcina</taxon>
    </lineage>
</organism>
<dbReference type="Proteomes" id="UP000422108">
    <property type="component" value="Chromosome"/>
</dbReference>
<gene>
    <name evidence="1" type="ORF">DSCOOX_18110</name>
</gene>
<evidence type="ECO:0000313" key="2">
    <source>
        <dbReference type="Proteomes" id="UP000422108"/>
    </source>
</evidence>
<dbReference type="AlphaFoldDB" id="A0A5K8A821"/>
<dbReference type="EMBL" id="AP021879">
    <property type="protein sequence ID" value="BBO88631.1"/>
    <property type="molecule type" value="Genomic_DNA"/>
</dbReference>
<sequence length="51" mass="5876">MIQIEIGIAIEIEKKWDINMQTGYLATRGQWSSAPWEPGIPETVYRPFVNP</sequence>
<accession>A0A5K8A821</accession>
<proteinExistence type="predicted"/>
<evidence type="ECO:0000313" key="1">
    <source>
        <dbReference type="EMBL" id="BBO88631.1"/>
    </source>
</evidence>
<keyword evidence="2" id="KW-1185">Reference proteome</keyword>
<name>A0A5K8A821_9BACT</name>
<reference evidence="1 2" key="1">
    <citation type="submission" date="2019-11" db="EMBL/GenBank/DDBJ databases">
        <title>Comparative genomics of hydrocarbon-degrading Desulfosarcina strains.</title>
        <authorList>
            <person name="Watanabe M."/>
            <person name="Kojima H."/>
            <person name="Fukui M."/>
        </authorList>
    </citation>
    <scope>NUCLEOTIDE SEQUENCE [LARGE SCALE GENOMIC DNA]</scope>
    <source>
        <strain evidence="2">oXyS1</strain>
    </source>
</reference>
<protein>
    <submittedName>
        <fullName evidence="1">Uncharacterized protein</fullName>
    </submittedName>
</protein>